<gene>
    <name evidence="3" type="ORF">SBF1_5040004</name>
</gene>
<feature type="transmembrane region" description="Helical" evidence="2">
    <location>
        <begin position="39"/>
        <end position="61"/>
    </location>
</feature>
<keyword evidence="2" id="KW-0472">Membrane</keyword>
<reference evidence="4" key="1">
    <citation type="submission" date="2018-02" db="EMBL/GenBank/DDBJ databases">
        <authorList>
            <person name="Hausmann B."/>
        </authorList>
    </citation>
    <scope>NUCLEOTIDE SEQUENCE [LARGE SCALE GENOMIC DNA]</scope>
    <source>
        <strain evidence="4">Peat soil MAG SbF1</strain>
    </source>
</reference>
<sequence>MMVVIRNELLKLWALRLALVTTVIVVLLSWLNAVTIPDLIVRAGVSFGVMYLLMVGTLSMFERTAPQDQEPQDELPSSDLGSGGLIDISVGDDEPQTPWLQDTKFAGQVDPSLSEGIADSERQAEIVRRMGWGDEKEKG</sequence>
<proteinExistence type="predicted"/>
<feature type="compositionally biased region" description="Basic and acidic residues" evidence="1">
    <location>
        <begin position="119"/>
        <end position="139"/>
    </location>
</feature>
<feature type="transmembrane region" description="Helical" evidence="2">
    <location>
        <begin position="12"/>
        <end position="33"/>
    </location>
</feature>
<organism evidence="3 4">
    <name type="scientific">Candidatus Desulfosporosinus infrequens</name>
    <dbReference type="NCBI Taxonomy" id="2043169"/>
    <lineage>
        <taxon>Bacteria</taxon>
        <taxon>Bacillati</taxon>
        <taxon>Bacillota</taxon>
        <taxon>Clostridia</taxon>
        <taxon>Eubacteriales</taxon>
        <taxon>Desulfitobacteriaceae</taxon>
        <taxon>Desulfosporosinus</taxon>
    </lineage>
</organism>
<evidence type="ECO:0000313" key="4">
    <source>
        <dbReference type="Proteomes" id="UP000238916"/>
    </source>
</evidence>
<evidence type="ECO:0000256" key="1">
    <source>
        <dbReference type="SAM" id="MobiDB-lite"/>
    </source>
</evidence>
<evidence type="ECO:0000256" key="2">
    <source>
        <dbReference type="SAM" id="Phobius"/>
    </source>
</evidence>
<keyword evidence="2" id="KW-1133">Transmembrane helix</keyword>
<feature type="region of interest" description="Disordered" evidence="1">
    <location>
        <begin position="64"/>
        <end position="139"/>
    </location>
</feature>
<evidence type="ECO:0000313" key="3">
    <source>
        <dbReference type="EMBL" id="SPF51454.1"/>
    </source>
</evidence>
<protein>
    <submittedName>
        <fullName evidence="3">Uncharacterized protein</fullName>
    </submittedName>
</protein>
<dbReference type="AlphaFoldDB" id="A0A2U3LHW9"/>
<accession>A0A2U3LHW9</accession>
<keyword evidence="2" id="KW-0812">Transmembrane</keyword>
<dbReference type="Proteomes" id="UP000238916">
    <property type="component" value="Unassembled WGS sequence"/>
</dbReference>
<name>A0A2U3LHW9_9FIRM</name>
<dbReference type="EMBL" id="OMOF01000451">
    <property type="protein sequence ID" value="SPF51454.1"/>
    <property type="molecule type" value="Genomic_DNA"/>
</dbReference>